<organism evidence="1">
    <name type="scientific">marine sediment metagenome</name>
    <dbReference type="NCBI Taxonomy" id="412755"/>
    <lineage>
        <taxon>unclassified sequences</taxon>
        <taxon>metagenomes</taxon>
        <taxon>ecological metagenomes</taxon>
    </lineage>
</organism>
<dbReference type="AlphaFoldDB" id="A0A0F9TCW3"/>
<comment type="caution">
    <text evidence="1">The sequence shown here is derived from an EMBL/GenBank/DDBJ whole genome shotgun (WGS) entry which is preliminary data.</text>
</comment>
<reference evidence="1" key="1">
    <citation type="journal article" date="2015" name="Nature">
        <title>Complex archaea that bridge the gap between prokaryotes and eukaryotes.</title>
        <authorList>
            <person name="Spang A."/>
            <person name="Saw J.H."/>
            <person name="Jorgensen S.L."/>
            <person name="Zaremba-Niedzwiedzka K."/>
            <person name="Martijn J."/>
            <person name="Lind A.E."/>
            <person name="van Eijk R."/>
            <person name="Schleper C."/>
            <person name="Guy L."/>
            <person name="Ettema T.J."/>
        </authorList>
    </citation>
    <scope>NUCLEOTIDE SEQUENCE</scope>
</reference>
<gene>
    <name evidence="1" type="ORF">LCGC14_0343130</name>
</gene>
<evidence type="ECO:0000313" key="1">
    <source>
        <dbReference type="EMBL" id="KKN79125.1"/>
    </source>
</evidence>
<name>A0A0F9TCW3_9ZZZZ</name>
<accession>A0A0F9TCW3</accession>
<sequence>MRHFLGREDLLDMLQTCPLLVVDRLMEEGEVECLGHFNEVCGHHPGPSWLFRVTGRKKEWIIMIHPHNAGAAYSHLIDGIPWEHWAGSRTGLSGGDHPRQYAMNRAKARRRINSEAGRV</sequence>
<dbReference type="EMBL" id="LAZR01000252">
    <property type="protein sequence ID" value="KKN79125.1"/>
    <property type="molecule type" value="Genomic_DNA"/>
</dbReference>
<proteinExistence type="predicted"/>
<protein>
    <submittedName>
        <fullName evidence="1">Uncharacterized protein</fullName>
    </submittedName>
</protein>